<dbReference type="STRING" id="1186196.SAMN04489841_1747"/>
<keyword evidence="2" id="KW-0500">Molybdenum</keyword>
<dbReference type="InterPro" id="IPR000847">
    <property type="entry name" value="LysR_HTH_N"/>
</dbReference>
<sequence length="237" mass="24572">MEKGFDPYLRIDDVAVDRSDVEMLRAIADCGSLSGAADALERSYPRLQQRVVELESAIGPLVDRTRGGADGGGSSLTATAGDLLARFDRLVAAYEGVARVDETVLEGAVVDRDGELATVDTDVGAVLAVVPADAATASVTIRSDAVSLHAPSDVPRAEGTSVRNRFSGTISWLEAGDAVARVGIELDGGDEHGGTELVALVTRRSVDALSLEPGRSIVASVKATAARGVAADERDEE</sequence>
<evidence type="ECO:0000256" key="1">
    <source>
        <dbReference type="ARBA" id="ARBA00004202"/>
    </source>
</evidence>
<dbReference type="GO" id="GO:0003700">
    <property type="term" value="F:DNA-binding transcription factor activity"/>
    <property type="evidence" value="ECO:0007669"/>
    <property type="project" value="InterPro"/>
</dbReference>
<reference evidence="5" key="1">
    <citation type="submission" date="2016-10" db="EMBL/GenBank/DDBJ databases">
        <authorList>
            <person name="Varghese N."/>
            <person name="Submissions S."/>
        </authorList>
    </citation>
    <scope>NUCLEOTIDE SEQUENCE [LARGE SCALE GENOMIC DNA]</scope>
    <source>
        <strain evidence="5">DSM 25055</strain>
    </source>
</reference>
<dbReference type="SUPFAM" id="SSF50331">
    <property type="entry name" value="MOP-like"/>
    <property type="match status" value="1"/>
</dbReference>
<protein>
    <submittedName>
        <fullName evidence="4">Molybdate transport system regulatory protein</fullName>
    </submittedName>
</protein>
<accession>A0A1H9G1J0</accession>
<evidence type="ECO:0000259" key="3">
    <source>
        <dbReference type="PROSITE" id="PS51866"/>
    </source>
</evidence>
<dbReference type="PANTHER" id="PTHR30432:SF1">
    <property type="entry name" value="DNA-BINDING TRANSCRIPTIONAL DUAL REGULATOR MODE"/>
    <property type="match status" value="1"/>
</dbReference>
<comment type="subcellular location">
    <subcellularLocation>
        <location evidence="1">Cell membrane</location>
        <topology evidence="1">Peripheral membrane protein</topology>
    </subcellularLocation>
</comment>
<dbReference type="SUPFAM" id="SSF46785">
    <property type="entry name" value="Winged helix' DNA-binding domain"/>
    <property type="match status" value="1"/>
</dbReference>
<dbReference type="InterPro" id="IPR036388">
    <property type="entry name" value="WH-like_DNA-bd_sf"/>
</dbReference>
<dbReference type="Pfam" id="PF00126">
    <property type="entry name" value="HTH_1"/>
    <property type="match status" value="1"/>
</dbReference>
<evidence type="ECO:0000256" key="2">
    <source>
        <dbReference type="ARBA" id="ARBA00022505"/>
    </source>
</evidence>
<dbReference type="RefSeq" id="WP_090616496.1">
    <property type="nucleotide sequence ID" value="NZ_FOFD01000002.1"/>
</dbReference>
<evidence type="ECO:0000313" key="5">
    <source>
        <dbReference type="Proteomes" id="UP000199114"/>
    </source>
</evidence>
<dbReference type="InterPro" id="IPR051815">
    <property type="entry name" value="Molybdate_resp_trans_reg"/>
</dbReference>
<gene>
    <name evidence="4" type="ORF">SAMN04489841_1747</name>
</gene>
<proteinExistence type="predicted"/>
<dbReference type="OrthoDB" id="70912at2157"/>
<dbReference type="Gene3D" id="2.40.50.100">
    <property type="match status" value="1"/>
</dbReference>
<dbReference type="Proteomes" id="UP000199114">
    <property type="component" value="Unassembled WGS sequence"/>
</dbReference>
<dbReference type="GO" id="GO:0015689">
    <property type="term" value="P:molybdate ion transport"/>
    <property type="evidence" value="ECO:0007669"/>
    <property type="project" value="InterPro"/>
</dbReference>
<dbReference type="InterPro" id="IPR005116">
    <property type="entry name" value="Transp-assoc_OB_typ1"/>
</dbReference>
<dbReference type="InterPro" id="IPR004606">
    <property type="entry name" value="Mop_domain"/>
</dbReference>
<dbReference type="AlphaFoldDB" id="A0A1H9G1J0"/>
<dbReference type="PANTHER" id="PTHR30432">
    <property type="entry name" value="TRANSCRIPTIONAL REGULATOR MODE"/>
    <property type="match status" value="1"/>
</dbReference>
<dbReference type="InterPro" id="IPR036390">
    <property type="entry name" value="WH_DNA-bd_sf"/>
</dbReference>
<dbReference type="GO" id="GO:0005886">
    <property type="term" value="C:plasma membrane"/>
    <property type="evidence" value="ECO:0007669"/>
    <property type="project" value="UniProtKB-SubCell"/>
</dbReference>
<keyword evidence="5" id="KW-1185">Reference proteome</keyword>
<dbReference type="Gene3D" id="1.10.10.10">
    <property type="entry name" value="Winged helix-like DNA-binding domain superfamily/Winged helix DNA-binding domain"/>
    <property type="match status" value="1"/>
</dbReference>
<dbReference type="EMBL" id="FOFD01000002">
    <property type="protein sequence ID" value="SEQ44032.1"/>
    <property type="molecule type" value="Genomic_DNA"/>
</dbReference>
<evidence type="ECO:0000313" key="4">
    <source>
        <dbReference type="EMBL" id="SEQ44032.1"/>
    </source>
</evidence>
<organism evidence="4 5">
    <name type="scientific">Natrinema salaciae</name>
    <dbReference type="NCBI Taxonomy" id="1186196"/>
    <lineage>
        <taxon>Archaea</taxon>
        <taxon>Methanobacteriati</taxon>
        <taxon>Methanobacteriota</taxon>
        <taxon>Stenosarchaea group</taxon>
        <taxon>Halobacteria</taxon>
        <taxon>Halobacteriales</taxon>
        <taxon>Natrialbaceae</taxon>
        <taxon>Natrinema</taxon>
    </lineage>
</organism>
<dbReference type="InterPro" id="IPR008995">
    <property type="entry name" value="Mo/tungstate-bd_C_term_dom"/>
</dbReference>
<dbReference type="Pfam" id="PF03459">
    <property type="entry name" value="TOBE"/>
    <property type="match status" value="1"/>
</dbReference>
<feature type="domain" description="Mop" evidence="3">
    <location>
        <begin position="159"/>
        <end position="230"/>
    </location>
</feature>
<dbReference type="PROSITE" id="PS51866">
    <property type="entry name" value="MOP"/>
    <property type="match status" value="1"/>
</dbReference>
<name>A0A1H9G1J0_9EURY</name>